<dbReference type="Proteomes" id="UP000273982">
    <property type="component" value="Chromosome"/>
</dbReference>
<dbReference type="Pfam" id="PF14307">
    <property type="entry name" value="Glyco_tran_WbsX"/>
    <property type="match status" value="1"/>
</dbReference>
<dbReference type="InterPro" id="IPR007739">
    <property type="entry name" value="RgpF"/>
</dbReference>
<evidence type="ECO:0000256" key="1">
    <source>
        <dbReference type="SAM" id="MobiDB-lite"/>
    </source>
</evidence>
<dbReference type="Gene3D" id="3.20.20.80">
    <property type="entry name" value="Glycosidases"/>
    <property type="match status" value="1"/>
</dbReference>
<evidence type="ECO:0000313" key="2">
    <source>
        <dbReference type="EMBL" id="AZG78101.1"/>
    </source>
</evidence>
<dbReference type="EMBL" id="CP034086">
    <property type="protein sequence ID" value="AZG78101.1"/>
    <property type="molecule type" value="Genomic_DNA"/>
</dbReference>
<feature type="compositionally biased region" description="Polar residues" evidence="1">
    <location>
        <begin position="235"/>
        <end position="244"/>
    </location>
</feature>
<dbReference type="InterPro" id="IPR032719">
    <property type="entry name" value="WbsX"/>
</dbReference>
<dbReference type="AlphaFoldDB" id="A0A3G8M869"/>
<sequence length="904" mass="101908">MKDLEIAAVAFGWLRWIFPEAVKFTNLIHPERTSLRRLVDAEYYYRVYPDIVEAKVDAAQHYLEAGWCEGRNPSEGFNTLWYLHIHHDAALSGVNPLLHYLRCPEKPRGAPDEFASPDWIRDAATNLTLPPIARAFAANYDLVSQSEMFHAEFYQARYPDVFGDQIEHYLRYGWRMGYDPGPDFSTNRYLDANPDVREAGSIPLIHFVKFGRREGRNPSPPPSSTEKKRDDGSATPANPRSSVSEAAEAYRSQYITQVEIAAGRRAPQYAPLSLHSVQVSADDPAILAFYLPQFHPIAENDRWWGRGFTEWTNVSKATAQFVGHYQPRLPGELGFYDLRLPEVMARQIGLAKHYGVSGFCFHYYWFDGHRLLDRPLELFLSQSAIEFDFPYCLCWANENWTRRWDGSEHDILIQQIHTHLDYERVFKDLSRFMGDKRYIRVDGMPVILVYRPTIIPDVTNMAEIWRKLALKAGLPGLYLVATNAFGFDYPEEIGFDAVCQFPPHAVHVRRVDETGLQFLNGDFSGKIYDYGEAVNANLKFLQRIGEEGRHRDYFAGVMPAWDNEARKPGNGQVFHNSTPQKFRCWLGGAVEWSKNNNPAGRRFVFVNAWNEWAEGAYLEPDRKFGYAYLSAVANVRAKGASNDPTLSCIADRLACSRKPKGRMVLCLHVFHEASTEACAAAIEIARSVMPCDVILSLPAFWDEGAAIKAVDLMDPVRIVIASHRGRDVGAFLKALHIAENLGYTLGCKLHSQKLEEPSGSQSIESMVGNRNAIESAMAEFAANASVGLVAPLTAMASWSDLSETENSQRAARAILARIGLEGAKLEDFVADSMFWFRLSAVTKATQLPFDISDFEPDLDAIDGTLAHSLDRLFPTLVVGSGYKVSNYATVSLPRARSWTKHLWG</sequence>
<proteinExistence type="predicted"/>
<dbReference type="PANTHER" id="PTHR41244">
    <property type="entry name" value="RHAMNAN SYNTHESIS F"/>
    <property type="match status" value="1"/>
</dbReference>
<dbReference type="PANTHER" id="PTHR41244:SF1">
    <property type="entry name" value="GLYCOSYLTRANSFERASE"/>
    <property type="match status" value="1"/>
</dbReference>
<reference evidence="2 3" key="1">
    <citation type="submission" date="2018-11" db="EMBL/GenBank/DDBJ databases">
        <title>Genome squencing of methanotrophic bacteria isolated from alkaline groundwater in Korea.</title>
        <authorList>
            <person name="Nguyen L.N."/>
        </authorList>
    </citation>
    <scope>NUCLEOTIDE SEQUENCE [LARGE SCALE GENOMIC DNA]</scope>
    <source>
        <strain evidence="2 3">GW6</strain>
    </source>
</reference>
<feature type="region of interest" description="Disordered" evidence="1">
    <location>
        <begin position="212"/>
        <end position="246"/>
    </location>
</feature>
<organism evidence="2 3">
    <name type="scientific">Methylocystis rosea</name>
    <dbReference type="NCBI Taxonomy" id="173366"/>
    <lineage>
        <taxon>Bacteria</taxon>
        <taxon>Pseudomonadati</taxon>
        <taxon>Pseudomonadota</taxon>
        <taxon>Alphaproteobacteria</taxon>
        <taxon>Hyphomicrobiales</taxon>
        <taxon>Methylocystaceae</taxon>
        <taxon>Methylocystis</taxon>
    </lineage>
</organism>
<name>A0A3G8M869_9HYPH</name>
<protein>
    <recommendedName>
        <fullName evidence="4">Rhamnan synthesis F family protein</fullName>
    </recommendedName>
</protein>
<evidence type="ECO:0008006" key="4">
    <source>
        <dbReference type="Google" id="ProtNLM"/>
    </source>
</evidence>
<dbReference type="Pfam" id="PF05045">
    <property type="entry name" value="RgpF"/>
    <property type="match status" value="1"/>
</dbReference>
<dbReference type="CDD" id="cd11579">
    <property type="entry name" value="Glyco_tran_WbsX"/>
    <property type="match status" value="1"/>
</dbReference>
<gene>
    <name evidence="2" type="ORF">EHO51_15915</name>
</gene>
<dbReference type="KEGG" id="mros:EHO51_15915"/>
<evidence type="ECO:0000313" key="3">
    <source>
        <dbReference type="Proteomes" id="UP000273982"/>
    </source>
</evidence>
<accession>A0A3G8M869</accession>